<dbReference type="SMART" id="SM00322">
    <property type="entry name" value="KH"/>
    <property type="match status" value="1"/>
</dbReference>
<feature type="compositionally biased region" description="Polar residues" evidence="2">
    <location>
        <begin position="371"/>
        <end position="391"/>
    </location>
</feature>
<dbReference type="PANTHER" id="PTHR15744:SF0">
    <property type="entry name" value="KH HOMOLOGY DOMAIN-CONTAINING PROTEIN 4"/>
    <property type="match status" value="1"/>
</dbReference>
<feature type="region of interest" description="Disordered" evidence="2">
    <location>
        <begin position="165"/>
        <end position="199"/>
    </location>
</feature>
<dbReference type="PROSITE" id="PS50084">
    <property type="entry name" value="KH_TYPE_1"/>
    <property type="match status" value="1"/>
</dbReference>
<dbReference type="InterPro" id="IPR056149">
    <property type="entry name" value="PRP5/DDX46/KHDC4_KH"/>
</dbReference>
<dbReference type="PANTHER" id="PTHR15744">
    <property type="entry name" value="BLOM7"/>
    <property type="match status" value="1"/>
</dbReference>
<evidence type="ECO:0000313" key="5">
    <source>
        <dbReference type="Proteomes" id="UP001151516"/>
    </source>
</evidence>
<feature type="compositionally biased region" description="Polar residues" evidence="2">
    <location>
        <begin position="183"/>
        <end position="199"/>
    </location>
</feature>
<dbReference type="OrthoDB" id="397265at2759"/>
<evidence type="ECO:0000313" key="4">
    <source>
        <dbReference type="EMBL" id="KAJ2690126.1"/>
    </source>
</evidence>
<feature type="compositionally biased region" description="Basic and acidic residues" evidence="2">
    <location>
        <begin position="344"/>
        <end position="354"/>
    </location>
</feature>
<dbReference type="InterPro" id="IPR031121">
    <property type="entry name" value="RIK/BLOM7"/>
</dbReference>
<dbReference type="CDD" id="cd22386">
    <property type="entry name" value="KH-I_KHDC4_rpt2"/>
    <property type="match status" value="1"/>
</dbReference>
<feature type="region of interest" description="Disordered" evidence="2">
    <location>
        <begin position="299"/>
        <end position="391"/>
    </location>
</feature>
<organism evidence="4 5">
    <name type="scientific">Coemansia spiralis</name>
    <dbReference type="NCBI Taxonomy" id="417178"/>
    <lineage>
        <taxon>Eukaryota</taxon>
        <taxon>Fungi</taxon>
        <taxon>Fungi incertae sedis</taxon>
        <taxon>Zoopagomycota</taxon>
        <taxon>Kickxellomycotina</taxon>
        <taxon>Kickxellomycetes</taxon>
        <taxon>Kickxellales</taxon>
        <taxon>Kickxellaceae</taxon>
        <taxon>Coemansia</taxon>
    </lineage>
</organism>
<feature type="compositionally biased region" description="Basic and acidic residues" evidence="2">
    <location>
        <begin position="299"/>
        <end position="321"/>
    </location>
</feature>
<feature type="compositionally biased region" description="Basic and acidic residues" evidence="2">
    <location>
        <begin position="1"/>
        <end position="13"/>
    </location>
</feature>
<dbReference type="GO" id="GO:0005634">
    <property type="term" value="C:nucleus"/>
    <property type="evidence" value="ECO:0007669"/>
    <property type="project" value="InterPro"/>
</dbReference>
<dbReference type="Gene3D" id="3.30.1370.10">
    <property type="entry name" value="K Homology domain, type 1"/>
    <property type="match status" value="2"/>
</dbReference>
<dbReference type="InterPro" id="IPR036612">
    <property type="entry name" value="KH_dom_type_1_sf"/>
</dbReference>
<feature type="compositionally biased region" description="Polar residues" evidence="2">
    <location>
        <begin position="467"/>
        <end position="476"/>
    </location>
</feature>
<feature type="region of interest" description="Disordered" evidence="2">
    <location>
        <begin position="438"/>
        <end position="490"/>
    </location>
</feature>
<proteinExistence type="predicted"/>
<evidence type="ECO:0000259" key="3">
    <source>
        <dbReference type="SMART" id="SM00322"/>
    </source>
</evidence>
<evidence type="ECO:0000256" key="1">
    <source>
        <dbReference type="PROSITE-ProRule" id="PRU00117"/>
    </source>
</evidence>
<feature type="domain" description="K Homology" evidence="3">
    <location>
        <begin position="201"/>
        <end position="286"/>
    </location>
</feature>
<dbReference type="AlphaFoldDB" id="A0A9W8GQS8"/>
<dbReference type="Proteomes" id="UP001151516">
    <property type="component" value="Unassembled WGS sequence"/>
</dbReference>
<protein>
    <submittedName>
        <fullName evidence="4">Aconitate hydratase</fullName>
    </submittedName>
</protein>
<dbReference type="InterPro" id="IPR055256">
    <property type="entry name" value="KH_1_KHDC4/BBP-like"/>
</dbReference>
<keyword evidence="5" id="KW-1185">Reference proteome</keyword>
<keyword evidence="1" id="KW-0694">RNA-binding</keyword>
<dbReference type="GO" id="GO:0003723">
    <property type="term" value="F:RNA binding"/>
    <property type="evidence" value="ECO:0007669"/>
    <property type="project" value="UniProtKB-UniRule"/>
</dbReference>
<dbReference type="Pfam" id="PF23469">
    <property type="entry name" value="KH_12"/>
    <property type="match status" value="1"/>
</dbReference>
<reference evidence="4" key="1">
    <citation type="submission" date="2022-07" db="EMBL/GenBank/DDBJ databases">
        <title>Phylogenomic reconstructions and comparative analyses of Kickxellomycotina fungi.</title>
        <authorList>
            <person name="Reynolds N.K."/>
            <person name="Stajich J.E."/>
            <person name="Barry K."/>
            <person name="Grigoriev I.V."/>
            <person name="Crous P."/>
            <person name="Smith M.E."/>
        </authorList>
    </citation>
    <scope>NUCLEOTIDE SEQUENCE</scope>
    <source>
        <strain evidence="4">CBS 109367</strain>
    </source>
</reference>
<feature type="compositionally biased region" description="Polar residues" evidence="2">
    <location>
        <begin position="441"/>
        <end position="459"/>
    </location>
</feature>
<sequence>MSTEESRKRRWDQSEGVNEHATLPTKMAATSIDSEQPESTPDALEPVGDSQDQQPCSEPLPKHEPSAYMPPPVSETSQRPDASAEFTADVDINDSDNRQTLAKNSTHIAIIEATGVEIATRGRRYADASQATPADPALHLHVEATSQEMLNKAVEIIETMRAEDPAISSASGNDRDSADLVHSDNQPSGRQSSASGNSQRFQDKVYIEVESTRGFNVRAKVIGTGGENMKYIQNTTGARVQVRGNGSGCDEGVPGSDPYEPMHLYITATSEDALSQAKGYCTSLIETLHAQYHEFKDMGGRRYESSSGHRDSRDRDRDRYQSSRHRGDRNHYDRSQQSYYPSRQEYHSRPEYPPRQEYPPQPQPQHECLQSYPQQGYSQPHHQPTPSTATGSAAYDEYAKYYAEYYQYYGTYPDQSAYYSQAEHGAAHAAYPGTVYYPQDAYSQHQPHQPTTSSTNTNSHYDEASPGNASPRQNGYHNVPPPTDYSNNKV</sequence>
<feature type="compositionally biased region" description="Basic and acidic residues" evidence="2">
    <location>
        <begin position="173"/>
        <end position="182"/>
    </location>
</feature>
<dbReference type="InterPro" id="IPR004087">
    <property type="entry name" value="KH_dom"/>
</dbReference>
<accession>A0A9W8GQS8</accession>
<feature type="region of interest" description="Disordered" evidence="2">
    <location>
        <begin position="1"/>
        <end position="93"/>
    </location>
</feature>
<dbReference type="EMBL" id="JANBTX010000015">
    <property type="protein sequence ID" value="KAJ2690126.1"/>
    <property type="molecule type" value="Genomic_DNA"/>
</dbReference>
<dbReference type="Pfam" id="PF22675">
    <property type="entry name" value="KH-I_KHDC4-BBP"/>
    <property type="match status" value="1"/>
</dbReference>
<evidence type="ECO:0000256" key="2">
    <source>
        <dbReference type="SAM" id="MobiDB-lite"/>
    </source>
</evidence>
<gene>
    <name evidence="4" type="primary">ACO2_1</name>
    <name evidence="4" type="ORF">IWW39_000936</name>
</gene>
<comment type="caution">
    <text evidence="4">The sequence shown here is derived from an EMBL/GenBank/DDBJ whole genome shotgun (WGS) entry which is preliminary data.</text>
</comment>
<dbReference type="InterPro" id="IPR047889">
    <property type="entry name" value="KHDC4_KH-I_second"/>
</dbReference>
<dbReference type="FunFam" id="3.30.1370.10:FF:000037">
    <property type="entry name" value="KH domain protein"/>
    <property type="match status" value="1"/>
</dbReference>
<name>A0A9W8GQS8_9FUNG</name>
<dbReference type="SUPFAM" id="SSF54791">
    <property type="entry name" value="Eukaryotic type KH-domain (KH-domain type I)"/>
    <property type="match status" value="1"/>
</dbReference>